<keyword evidence="5 7" id="KW-0472">Membrane</keyword>
<feature type="region of interest" description="Disordered" evidence="6">
    <location>
        <begin position="1"/>
        <end position="24"/>
    </location>
</feature>
<evidence type="ECO:0000256" key="6">
    <source>
        <dbReference type="SAM" id="MobiDB-lite"/>
    </source>
</evidence>
<feature type="compositionally biased region" description="Basic and acidic residues" evidence="6">
    <location>
        <begin position="10"/>
        <end position="24"/>
    </location>
</feature>
<dbReference type="PATRIC" id="fig|1171373.8.peg.605"/>
<dbReference type="KEGG" id="pbo:PACID_05980"/>
<dbReference type="PANTHER" id="PTHR42770:SF16">
    <property type="entry name" value="AMINO ACID PERMEASE"/>
    <property type="match status" value="1"/>
</dbReference>
<keyword evidence="2" id="KW-1003">Cell membrane</keyword>
<accession>K7RKK6</accession>
<dbReference type="InterPro" id="IPR050367">
    <property type="entry name" value="APC_superfamily"/>
</dbReference>
<feature type="transmembrane region" description="Helical" evidence="7">
    <location>
        <begin position="210"/>
        <end position="233"/>
    </location>
</feature>
<gene>
    <name evidence="8" type="ordered locus">PACID_05980</name>
</gene>
<feature type="transmembrane region" description="Helical" evidence="7">
    <location>
        <begin position="60"/>
        <end position="79"/>
    </location>
</feature>
<feature type="transmembrane region" description="Helical" evidence="7">
    <location>
        <begin position="409"/>
        <end position="428"/>
    </location>
</feature>
<evidence type="ECO:0000256" key="2">
    <source>
        <dbReference type="ARBA" id="ARBA00022475"/>
    </source>
</evidence>
<feature type="transmembrane region" description="Helical" evidence="7">
    <location>
        <begin position="165"/>
        <end position="190"/>
    </location>
</feature>
<evidence type="ECO:0000256" key="1">
    <source>
        <dbReference type="ARBA" id="ARBA00004651"/>
    </source>
</evidence>
<evidence type="ECO:0000313" key="8">
    <source>
        <dbReference type="EMBL" id="AFV88439.1"/>
    </source>
</evidence>
<feature type="transmembrane region" description="Helical" evidence="7">
    <location>
        <begin position="113"/>
        <end position="134"/>
    </location>
</feature>
<feature type="transmembrane region" description="Helical" evidence="7">
    <location>
        <begin position="245"/>
        <end position="266"/>
    </location>
</feature>
<evidence type="ECO:0000256" key="3">
    <source>
        <dbReference type="ARBA" id="ARBA00022692"/>
    </source>
</evidence>
<dbReference type="Proteomes" id="UP000000214">
    <property type="component" value="Chromosome"/>
</dbReference>
<dbReference type="STRING" id="1171373.PACID_05980"/>
<feature type="transmembrane region" description="Helical" evidence="7">
    <location>
        <begin position="33"/>
        <end position="53"/>
    </location>
</feature>
<evidence type="ECO:0000313" key="9">
    <source>
        <dbReference type="Proteomes" id="UP000000214"/>
    </source>
</evidence>
<reference evidence="8 9" key="1">
    <citation type="journal article" date="2012" name="BMC Genomics">
        <title>The genome sequence of Propionibacterium acidipropionici provides insights into its biotechnological and industrial potential.</title>
        <authorList>
            <person name="Parizzi L.P."/>
            <person name="Grassi M.C."/>
            <person name="Llerena L.A."/>
            <person name="Carazzolle M.F."/>
            <person name="Queiroz V.L."/>
            <person name="Lunardi I."/>
            <person name="Zeidler A.F."/>
            <person name="Teixeira P.J."/>
            <person name="Mieczkowski P."/>
            <person name="Rincones J."/>
            <person name="Pereira G.A."/>
        </authorList>
    </citation>
    <scope>NUCLEOTIDE SEQUENCE [LARGE SCALE GENOMIC DNA]</scope>
    <source>
        <strain evidence="9">ATCC 4875 / DSM 20272 / JCM 6432 / NBRC 12425 / NCIMB 8070</strain>
    </source>
</reference>
<dbReference type="GO" id="GO:0005886">
    <property type="term" value="C:plasma membrane"/>
    <property type="evidence" value="ECO:0007669"/>
    <property type="project" value="UniProtKB-SubCell"/>
</dbReference>
<sequence length="457" mass="47710">MPVDRLTAPPRRDHRPDRRGDGGLRRSLTLPTLIVYGLLFIGPTSPMGTFGVLDARSHGAIGLVFIIATLAVAFTAWSYARMSRAVPLAGSVFAYASAGLGRRPGFIAGWMLGLDYLFMPSMMSLILGIAAHHLVPSVPAWVFTAAGIVLMTGLNLAGIRTTTTVSFIILGVEIVMLAVFVVAAVVVLATHGPQRGWLSPLTGVGPFDPAGVIGAVSIAVLSFLGFDGIASFAEETTGSSRQVSRALVVCLVLAGALFVVQTYLAALLSPRTPGYLAAHQGEQGTDFYQLLDSQIGTWLGTTVTVVKAIGPVFSAMVAQAAASRLMYGMARDGALPRPLARIDRRTRTPRNAVLVTAVLTLSISVSAAIRPDGLDLLSSLVTVGALVGFLFLHAAVIGYFVCGRRTSHRAAHIVIPVIGGLIIATVLALAAHPALVVAGIWLAIGLAALAVRERTAG</sequence>
<dbReference type="GO" id="GO:0022857">
    <property type="term" value="F:transmembrane transporter activity"/>
    <property type="evidence" value="ECO:0007669"/>
    <property type="project" value="InterPro"/>
</dbReference>
<feature type="transmembrane region" description="Helical" evidence="7">
    <location>
        <begin position="434"/>
        <end position="451"/>
    </location>
</feature>
<organism evidence="8 9">
    <name type="scientific">Acidipropionibacterium acidipropionici (strain ATCC 4875 / DSM 20272 / JCM 6432 / NBRC 12425 / NCIMB 8070 / 4)</name>
    <name type="common">Propionibacterium acidipropionici</name>
    <dbReference type="NCBI Taxonomy" id="1171373"/>
    <lineage>
        <taxon>Bacteria</taxon>
        <taxon>Bacillati</taxon>
        <taxon>Actinomycetota</taxon>
        <taxon>Actinomycetes</taxon>
        <taxon>Propionibacteriales</taxon>
        <taxon>Propionibacteriaceae</taxon>
        <taxon>Acidipropionibacterium</taxon>
    </lineage>
</organism>
<dbReference type="Pfam" id="PF13520">
    <property type="entry name" value="AA_permease_2"/>
    <property type="match status" value="1"/>
</dbReference>
<evidence type="ECO:0000256" key="7">
    <source>
        <dbReference type="SAM" id="Phobius"/>
    </source>
</evidence>
<evidence type="ECO:0000256" key="5">
    <source>
        <dbReference type="ARBA" id="ARBA00023136"/>
    </source>
</evidence>
<protein>
    <submittedName>
        <fullName evidence="8">Transporter</fullName>
    </submittedName>
</protein>
<comment type="subcellular location">
    <subcellularLocation>
        <location evidence="1">Cell membrane</location>
        <topology evidence="1">Multi-pass membrane protein</topology>
    </subcellularLocation>
</comment>
<dbReference type="PANTHER" id="PTHR42770">
    <property type="entry name" value="AMINO ACID TRANSPORTER-RELATED"/>
    <property type="match status" value="1"/>
</dbReference>
<feature type="transmembrane region" description="Helical" evidence="7">
    <location>
        <begin position="381"/>
        <end position="402"/>
    </location>
</feature>
<evidence type="ECO:0000256" key="4">
    <source>
        <dbReference type="ARBA" id="ARBA00022989"/>
    </source>
</evidence>
<dbReference type="GeneID" id="88083789"/>
<keyword evidence="3 7" id="KW-0812">Transmembrane</keyword>
<dbReference type="PIRSF" id="PIRSF006060">
    <property type="entry name" value="AA_transporter"/>
    <property type="match status" value="1"/>
</dbReference>
<dbReference type="eggNOG" id="COG0531">
    <property type="taxonomic scope" value="Bacteria"/>
</dbReference>
<dbReference type="HOGENOM" id="CLU_007946_6_0_11"/>
<keyword evidence="4 7" id="KW-1133">Transmembrane helix</keyword>
<dbReference type="AlphaFoldDB" id="K7RKK6"/>
<feature type="transmembrane region" description="Helical" evidence="7">
    <location>
        <begin position="140"/>
        <end position="158"/>
    </location>
</feature>
<dbReference type="RefSeq" id="WP_015069353.1">
    <property type="nucleotide sequence ID" value="NC_019395.1"/>
</dbReference>
<name>K7RKK6_ACIA4</name>
<proteinExistence type="predicted"/>
<dbReference type="EMBL" id="CP003493">
    <property type="protein sequence ID" value="AFV88439.1"/>
    <property type="molecule type" value="Genomic_DNA"/>
</dbReference>
<dbReference type="InterPro" id="IPR002293">
    <property type="entry name" value="AA/rel_permease1"/>
</dbReference>
<dbReference type="Gene3D" id="1.20.1740.10">
    <property type="entry name" value="Amino acid/polyamine transporter I"/>
    <property type="match status" value="1"/>
</dbReference>
<feature type="transmembrane region" description="Helical" evidence="7">
    <location>
        <begin position="351"/>
        <end position="369"/>
    </location>
</feature>